<organism evidence="2 4">
    <name type="scientific">Escallonia rubra</name>
    <dbReference type="NCBI Taxonomy" id="112253"/>
    <lineage>
        <taxon>Eukaryota</taxon>
        <taxon>Viridiplantae</taxon>
        <taxon>Streptophyta</taxon>
        <taxon>Embryophyta</taxon>
        <taxon>Tracheophyta</taxon>
        <taxon>Spermatophyta</taxon>
        <taxon>Magnoliopsida</taxon>
        <taxon>eudicotyledons</taxon>
        <taxon>Gunneridae</taxon>
        <taxon>Pentapetalae</taxon>
        <taxon>asterids</taxon>
        <taxon>campanulids</taxon>
        <taxon>Escalloniales</taxon>
        <taxon>Escalloniaceae</taxon>
        <taxon>Escallonia</taxon>
    </lineage>
</organism>
<name>A0AA88UUP3_9ASTE</name>
<comment type="caution">
    <text evidence="2">The sequence shown here is derived from an EMBL/GenBank/DDBJ whole genome shotgun (WGS) entry which is preliminary data.</text>
</comment>
<gene>
    <name evidence="3" type="ORF">RJ640_002076</name>
    <name evidence="2" type="ORF">RJ640_031004</name>
</gene>
<accession>A0AA88UUP3</accession>
<sequence>MLKNGEKSRQAVSIAAEHQLIETDDIRERSDVTDAFDGVEELLLRDGRSGDPRRGGGGVGRRAEEEGVGPDADEAAEGEVGDDVGGLEDLHGGGARIVAGVEPRGDAGAVVGDAGAEAHRRLHHVH</sequence>
<keyword evidence="4" id="KW-1185">Reference proteome</keyword>
<evidence type="ECO:0000256" key="1">
    <source>
        <dbReference type="SAM" id="MobiDB-lite"/>
    </source>
</evidence>
<dbReference type="EMBL" id="JAVXUO010000164">
    <property type="protein sequence ID" value="KAK2994883.1"/>
    <property type="molecule type" value="Genomic_DNA"/>
</dbReference>
<protein>
    <submittedName>
        <fullName evidence="2">Uncharacterized protein</fullName>
    </submittedName>
</protein>
<feature type="compositionally biased region" description="Basic and acidic residues" evidence="1">
    <location>
        <begin position="43"/>
        <end position="54"/>
    </location>
</feature>
<evidence type="ECO:0000313" key="2">
    <source>
        <dbReference type="EMBL" id="KAK2989252.1"/>
    </source>
</evidence>
<proteinExistence type="predicted"/>
<feature type="region of interest" description="Disordered" evidence="1">
    <location>
        <begin position="43"/>
        <end position="112"/>
    </location>
</feature>
<evidence type="ECO:0000313" key="4">
    <source>
        <dbReference type="Proteomes" id="UP001187471"/>
    </source>
</evidence>
<evidence type="ECO:0000313" key="3">
    <source>
        <dbReference type="EMBL" id="KAK2994883.1"/>
    </source>
</evidence>
<reference evidence="2" key="1">
    <citation type="submission" date="2022-12" db="EMBL/GenBank/DDBJ databases">
        <title>Draft genome assemblies for two species of Escallonia (Escalloniales).</title>
        <authorList>
            <person name="Chanderbali A."/>
            <person name="Dervinis C."/>
            <person name="Anghel I."/>
            <person name="Soltis D."/>
            <person name="Soltis P."/>
            <person name="Zapata F."/>
        </authorList>
    </citation>
    <scope>NUCLEOTIDE SEQUENCE</scope>
    <source>
        <strain evidence="2">UCBG92.1500</strain>
        <tissue evidence="2">Leaf</tissue>
    </source>
</reference>
<dbReference type="EMBL" id="JAVXUO010000770">
    <property type="protein sequence ID" value="KAK2989252.1"/>
    <property type="molecule type" value="Genomic_DNA"/>
</dbReference>
<dbReference type="Proteomes" id="UP001187471">
    <property type="component" value="Unassembled WGS sequence"/>
</dbReference>
<feature type="compositionally biased region" description="Acidic residues" evidence="1">
    <location>
        <begin position="66"/>
        <end position="86"/>
    </location>
</feature>
<dbReference type="AlphaFoldDB" id="A0AA88UUP3"/>